<dbReference type="InterPro" id="IPR006530">
    <property type="entry name" value="YD"/>
</dbReference>
<dbReference type="RefSeq" id="WP_145830991.1">
    <property type="nucleotide sequence ID" value="NZ_BOMX01000002.1"/>
</dbReference>
<dbReference type="Gene3D" id="2.180.10.10">
    <property type="entry name" value="RHS repeat-associated core"/>
    <property type="match status" value="1"/>
</dbReference>
<keyword evidence="1" id="KW-1133">Transmembrane helix</keyword>
<dbReference type="PANTHER" id="PTHR32305">
    <property type="match status" value="1"/>
</dbReference>
<sequence>MFRFSAQPRGATALWRKPLAPWTRRLAVGLPLVVTSTLIGVPSLPASADSRTTTAPNCPASVADESAALITARLCGGRVGIDDATSETTTAVATPSGEVERTISAAPVRVERDGEWVPIDLTLTRNADGTVSPRASASDLVISGAQAGTGEHALVTAGTGRHRVAMGWTGKLAEPVLDGDRATYPNALPGVDLVVQATRGGAETFLVVKSKAAAAQVADVNMPITGADVASYRADATGNLTFLDADAKPLATSPQPLMWDARTMPGTRQPAHTRKVTAKVTKRAAKVAKAKAKKATDGAGVDITLTPDQAYLADSSTQYPVTIDPQINPLSTTFDTYVKQNDTVDRGGANDLQLGIVSGNVARSFVHWDTSAIRGKQITSAQVYFWNWWSPTCTASSWEIWTTGAASTDTRWTNQPAWTTKEATSTATKGYSSSCDDAWASIDGRAFFQRAANNAQASRAYMGIRATNEADGNSFKQFRSRNAADSAQVPYAVVNYNSYPVVGTRSTSPTSVCGTGTGRPFVNSVTPTLKAVITDGEASPVKGVFEWYAAGGAKIGGSTTASAASGSTLSATVPAGAFANGSSYSWRVAGNDGTVGGAWSSLCEFTVDTTAPTAAPTVSSATYPAGATSGAAGAAGTFTFAANGVTDAAAFLYGLNTNPPTTAVNASTVGGSASVSITPTTTGSHTLYVRSRDRAGNLSPVAAYAFTVGSTVGSMSSPASGSLSPGKVVLSGAGASTSTGVTYQWRRGETDAWTTVPAADVAQSSGAAVTWPVPSTGSGRFGDLTWNVENTVNAAEAGPDALDGPVQVRASFTGGAAGTSQPVQFALDRDRAEAPTAAIGPGEVNLLTGNFTVSAKDATDAGGLGVGRSFNTRRAATTDPLFGRGWISSTDVPTGSDYRTLGVTGSLVQIGTPDGDTLDFVKKATTSTGVVFAAKPGADSLTLEYRSADNTYLLADAGGNVTTFARASTDPANVYSPVKFVAAGTGDTTAISWEQATVDGATIVRPTRAVAPAPAGVTCSAAPLTTVGCKTLTYTYATATTATATAAGDYAGRVKQVSFTAYDPAKSAMSTVVLQRYSYTGDGLLAAAWDPRRDYTNLNGAAQQATTYAYDANGVLNSVTPPGEQPWRLSYTTLPGDAGAGRLSKVTRSALDAGTAVTTLVYRVPVTGANAPVDLAGGQTARWGQTVQPVDATAVFPPTQVPGGDPATGVLPSSWAQATVTYLDGNARELNTREPGQHITTRWYNANGDVTRELSARNRQRALDASATDGSAAEATLAAALSTQYEYSPDGQRITDVIGPEHDVVLGDWTTVRGRTHTALRYDEGAPAADSPYNLVTTRVESVRYWNASGVAADADARTTRTEYDWKLRRPTAEIVDPSGLALTTRTAYDPVTGLVASTTLPGGDETTAATRTTVYYQAGTGSGDSRCDSRPEWAGLTCRVGAAAQPATDPELPDTYYSYTMYGQPTTAVETNSAGTLRTVTTGYDAANRPSTVTVTAGASLGTPVEQRRNVYDAATDKPVRGEQLDASGTVIAKIVRGYDSLGRTVSYTDADGVTSTTTYDVASRPRAVNDGKGTRTLGYDDAAEGRGLVSQLVDSQVGSFTNVGYDADGQLITETRPDGLTVNHFYDETGTPTGVEYVSNGSTVYADWAGYQAQNQRRWYSDTLTHGGMEYDGAGRLTSVSQTVGTGSCTMRGYAYDKNSNRTAMTTYNAAADGSCQSVTPATTQGLFYDAADRVSKTGYAYDDLGRSVSIPGNDTIAGAGDMAVTYYVNDMARTITQGTDTTVNTLDVQANRFRGYRTTTGGATIDSVNHYGDDSDNPTWTSSGSSYWRVAVGVSGVAALVSDSVVQWQIVNLHGDIVATRLPNTAGLAATYITDESGRPTTAGTKPRYGYLGAYQRSGDNAGGLITMGVRLYNPSTGRFLSTDPVYGGNANAYEYCNGDVVNCTDTTGLWSVKREKKWPFTIVATFNAKDQRIMVSTYGAGLGFAVGAAVCALFTGFGALACGGVGAVVVTGLVEYYKEYQIKDGCDWKMRWAFPGGVKKRWREGRC</sequence>
<dbReference type="OrthoDB" id="5994822at2"/>
<dbReference type="InterPro" id="IPR050708">
    <property type="entry name" value="T6SS_VgrG/RHS"/>
</dbReference>
<dbReference type="Proteomes" id="UP000320239">
    <property type="component" value="Unassembled WGS sequence"/>
</dbReference>
<dbReference type="NCBIfam" id="TIGR01643">
    <property type="entry name" value="YD_repeat_2x"/>
    <property type="match status" value="1"/>
</dbReference>
<feature type="transmembrane region" description="Helical" evidence="1">
    <location>
        <begin position="1985"/>
        <end position="2018"/>
    </location>
</feature>
<evidence type="ECO:0000256" key="1">
    <source>
        <dbReference type="SAM" id="Phobius"/>
    </source>
</evidence>
<gene>
    <name evidence="2" type="ORF">FHX34_104948</name>
</gene>
<protein>
    <submittedName>
        <fullName evidence="2">RHS repeat-associated protein</fullName>
    </submittedName>
</protein>
<keyword evidence="1" id="KW-0812">Transmembrane</keyword>
<dbReference type="EMBL" id="VIWY01000004">
    <property type="protein sequence ID" value="TWG14642.1"/>
    <property type="molecule type" value="Genomic_DNA"/>
</dbReference>
<reference evidence="2 3" key="1">
    <citation type="submission" date="2019-06" db="EMBL/GenBank/DDBJ databases">
        <title>Sequencing the genomes of 1000 actinobacteria strains.</title>
        <authorList>
            <person name="Klenk H.-P."/>
        </authorList>
    </citation>
    <scope>NUCLEOTIDE SEQUENCE [LARGE SCALE GENOMIC DNA]</scope>
    <source>
        <strain evidence="2 3">DSM 43866</strain>
    </source>
</reference>
<evidence type="ECO:0000313" key="2">
    <source>
        <dbReference type="EMBL" id="TWG14642.1"/>
    </source>
</evidence>
<dbReference type="InterPro" id="IPR022385">
    <property type="entry name" value="Rhs_assc_core"/>
</dbReference>
<name>A0A561VSP2_ACTTI</name>
<organism evidence="2 3">
    <name type="scientific">Actinoplanes teichomyceticus</name>
    <dbReference type="NCBI Taxonomy" id="1867"/>
    <lineage>
        <taxon>Bacteria</taxon>
        <taxon>Bacillati</taxon>
        <taxon>Actinomycetota</taxon>
        <taxon>Actinomycetes</taxon>
        <taxon>Micromonosporales</taxon>
        <taxon>Micromonosporaceae</taxon>
        <taxon>Actinoplanes</taxon>
    </lineage>
</organism>
<proteinExistence type="predicted"/>
<dbReference type="NCBIfam" id="TIGR03696">
    <property type="entry name" value="Rhs_assc_core"/>
    <property type="match status" value="1"/>
</dbReference>
<accession>A0A561VSP2</accession>
<keyword evidence="3" id="KW-1185">Reference proteome</keyword>
<keyword evidence="1" id="KW-0472">Membrane</keyword>
<evidence type="ECO:0000313" key="3">
    <source>
        <dbReference type="Proteomes" id="UP000320239"/>
    </source>
</evidence>
<comment type="caution">
    <text evidence="2">The sequence shown here is derived from an EMBL/GenBank/DDBJ whole genome shotgun (WGS) entry which is preliminary data.</text>
</comment>
<dbReference type="PANTHER" id="PTHR32305:SF15">
    <property type="entry name" value="PROTEIN RHSA-RELATED"/>
    <property type="match status" value="1"/>
</dbReference>